<name>A0A0L8GWF1_OCTBM</name>
<gene>
    <name evidence="2" type="ORF">OCBIM_22027187mg</name>
</gene>
<feature type="signal peptide" evidence="1">
    <location>
        <begin position="1"/>
        <end position="16"/>
    </location>
</feature>
<accession>A0A0L8GWF1</accession>
<sequence>MKLVLLFLVLLPIVFAASFYDEEVDKRFSLGELVDHVRKLDLSSGCVQACEDNVKDFWTFMCGLACQVILGKPN</sequence>
<evidence type="ECO:0000256" key="1">
    <source>
        <dbReference type="SAM" id="SignalP"/>
    </source>
</evidence>
<protein>
    <submittedName>
        <fullName evidence="2">Uncharacterized protein</fullName>
    </submittedName>
</protein>
<proteinExistence type="predicted"/>
<organism evidence="2">
    <name type="scientific">Octopus bimaculoides</name>
    <name type="common">California two-spotted octopus</name>
    <dbReference type="NCBI Taxonomy" id="37653"/>
    <lineage>
        <taxon>Eukaryota</taxon>
        <taxon>Metazoa</taxon>
        <taxon>Spiralia</taxon>
        <taxon>Lophotrochozoa</taxon>
        <taxon>Mollusca</taxon>
        <taxon>Cephalopoda</taxon>
        <taxon>Coleoidea</taxon>
        <taxon>Octopodiformes</taxon>
        <taxon>Octopoda</taxon>
        <taxon>Incirrata</taxon>
        <taxon>Octopodidae</taxon>
        <taxon>Octopus</taxon>
    </lineage>
</organism>
<dbReference type="EMBL" id="KQ420215">
    <property type="protein sequence ID" value="KOF80945.1"/>
    <property type="molecule type" value="Genomic_DNA"/>
</dbReference>
<evidence type="ECO:0000313" key="2">
    <source>
        <dbReference type="EMBL" id="KOF80945.1"/>
    </source>
</evidence>
<feature type="chain" id="PRO_5005583291" evidence="1">
    <location>
        <begin position="17"/>
        <end position="74"/>
    </location>
</feature>
<keyword evidence="1" id="KW-0732">Signal</keyword>
<reference evidence="2" key="1">
    <citation type="submission" date="2015-07" db="EMBL/GenBank/DDBJ databases">
        <title>MeaNS - Measles Nucleotide Surveillance Program.</title>
        <authorList>
            <person name="Tran T."/>
            <person name="Druce J."/>
        </authorList>
    </citation>
    <scope>NUCLEOTIDE SEQUENCE</scope>
    <source>
        <strain evidence="2">UCB-OBI-ISO-001</strain>
        <tissue evidence="2">Gonad</tissue>
    </source>
</reference>
<dbReference type="AlphaFoldDB" id="A0A0L8GWF1"/>